<name>Q47WV2_COLP3</name>
<gene>
    <name evidence="2" type="ordered locus">CPS_4065</name>
</gene>
<evidence type="ECO:0000313" key="3">
    <source>
        <dbReference type="Proteomes" id="UP000000547"/>
    </source>
</evidence>
<evidence type="ECO:0000256" key="1">
    <source>
        <dbReference type="SAM" id="MobiDB-lite"/>
    </source>
</evidence>
<accession>Q47WV2</accession>
<proteinExistence type="predicted"/>
<protein>
    <submittedName>
        <fullName evidence="2">Uncharacterized protein</fullName>
    </submittedName>
</protein>
<sequence length="41" mass="4687">MYSKKGLDPQERAAHSDAKTTKKYKEGHVEWVQIQATELAI</sequence>
<dbReference type="AlphaFoldDB" id="Q47WV2"/>
<organism evidence="2 3">
    <name type="scientific">Colwellia psychrerythraea (strain 34H / ATCC BAA-681)</name>
    <name type="common">Vibrio psychroerythus</name>
    <dbReference type="NCBI Taxonomy" id="167879"/>
    <lineage>
        <taxon>Bacteria</taxon>
        <taxon>Pseudomonadati</taxon>
        <taxon>Pseudomonadota</taxon>
        <taxon>Gammaproteobacteria</taxon>
        <taxon>Alteromonadales</taxon>
        <taxon>Colwelliaceae</taxon>
        <taxon>Colwellia</taxon>
    </lineage>
</organism>
<dbReference type="KEGG" id="cps:CPS_4065"/>
<dbReference type="EMBL" id="CP000083">
    <property type="protein sequence ID" value="AAZ26962.1"/>
    <property type="molecule type" value="Genomic_DNA"/>
</dbReference>
<feature type="region of interest" description="Disordered" evidence="1">
    <location>
        <begin position="1"/>
        <end position="22"/>
    </location>
</feature>
<dbReference type="Proteomes" id="UP000000547">
    <property type="component" value="Chromosome"/>
</dbReference>
<reference evidence="2" key="1">
    <citation type="journal article" date="2005" name="Proc. Natl. Acad. Sci. U.S.A.">
        <title>The psychrophilic lifestyle as revealed by the genome sequence of Colwellia psychrerythraea 34H through genomic and proteomic analyses.</title>
        <authorList>
            <person name="Methe B.A."/>
            <person name="Nelson K.E."/>
            <person name="Deming J.W."/>
            <person name="Momen B."/>
            <person name="Melamud E."/>
            <person name="Zhang X."/>
            <person name="Moult J."/>
            <person name="Madupu R."/>
            <person name="Nelson W.C."/>
            <person name="Dodson R.J."/>
            <person name="Brinkac L.M."/>
            <person name="Daugherty S.C."/>
            <person name="Durkin A.S."/>
            <person name="DeBoy R.T."/>
            <person name="Kolonay J.F."/>
            <person name="Sullivan S.A."/>
            <person name="Zhou L."/>
            <person name="Davidsen T.M."/>
            <person name="Wu M."/>
            <person name="Huston A.L."/>
            <person name="Lewis M."/>
            <person name="Weaver B."/>
            <person name="Weidman J.F."/>
            <person name="Khouri H."/>
            <person name="Utterback T.R."/>
            <person name="Feldblyum T.V."/>
            <person name="Fraser C.M."/>
        </authorList>
    </citation>
    <scope>NUCLEOTIDE SEQUENCE [LARGE SCALE GENOMIC DNA]</scope>
    <source>
        <strain evidence="2">34H</strain>
    </source>
</reference>
<dbReference type="HOGENOM" id="CLU_3268562_0_0_6"/>
<evidence type="ECO:0000313" key="2">
    <source>
        <dbReference type="EMBL" id="AAZ26962.1"/>
    </source>
</evidence>